<feature type="domain" description="Methyl-accepting transducer" evidence="5">
    <location>
        <begin position="267"/>
        <end position="496"/>
    </location>
</feature>
<name>A0ABT2AFM6_9BURK</name>
<dbReference type="Pfam" id="PF00015">
    <property type="entry name" value="MCPsignal"/>
    <property type="match status" value="1"/>
</dbReference>
<organism evidence="7 8">
    <name type="scientific">Massilia agri</name>
    <dbReference type="NCBI Taxonomy" id="1886785"/>
    <lineage>
        <taxon>Bacteria</taxon>
        <taxon>Pseudomonadati</taxon>
        <taxon>Pseudomonadota</taxon>
        <taxon>Betaproteobacteria</taxon>
        <taxon>Burkholderiales</taxon>
        <taxon>Oxalobacteraceae</taxon>
        <taxon>Telluria group</taxon>
        <taxon>Massilia</taxon>
    </lineage>
</organism>
<protein>
    <submittedName>
        <fullName evidence="7">Methyl-accepting chemotaxis protein</fullName>
    </submittedName>
</protein>
<keyword evidence="1" id="KW-0488">Methylation</keyword>
<dbReference type="PRINTS" id="PR00260">
    <property type="entry name" value="CHEMTRNSDUCR"/>
</dbReference>
<dbReference type="CDD" id="cd19411">
    <property type="entry name" value="MCP2201-like_sensor"/>
    <property type="match status" value="1"/>
</dbReference>
<evidence type="ECO:0000259" key="5">
    <source>
        <dbReference type="PROSITE" id="PS50111"/>
    </source>
</evidence>
<feature type="transmembrane region" description="Helical" evidence="4">
    <location>
        <begin position="188"/>
        <end position="208"/>
    </location>
</feature>
<feature type="domain" description="HAMP" evidence="6">
    <location>
        <begin position="210"/>
        <end position="262"/>
    </location>
</feature>
<dbReference type="PROSITE" id="PS50885">
    <property type="entry name" value="HAMP"/>
    <property type="match status" value="1"/>
</dbReference>
<dbReference type="SUPFAM" id="SSF58104">
    <property type="entry name" value="Methyl-accepting chemotaxis protein (MCP) signaling domain"/>
    <property type="match status" value="1"/>
</dbReference>
<evidence type="ECO:0000313" key="8">
    <source>
        <dbReference type="Proteomes" id="UP001206572"/>
    </source>
</evidence>
<dbReference type="EMBL" id="JANUHA010000001">
    <property type="protein sequence ID" value="MCS0595039.1"/>
    <property type="molecule type" value="Genomic_DNA"/>
</dbReference>
<comment type="similarity">
    <text evidence="2">Belongs to the methyl-accepting chemotaxis (MCP) protein family.</text>
</comment>
<dbReference type="InterPro" id="IPR024478">
    <property type="entry name" value="HlyB_4HB_MCP"/>
</dbReference>
<dbReference type="PROSITE" id="PS50111">
    <property type="entry name" value="CHEMOTAXIS_TRANSDUC_2"/>
    <property type="match status" value="1"/>
</dbReference>
<dbReference type="Gene3D" id="1.10.287.950">
    <property type="entry name" value="Methyl-accepting chemotaxis protein"/>
    <property type="match status" value="1"/>
</dbReference>
<proteinExistence type="inferred from homology"/>
<keyword evidence="4" id="KW-0812">Transmembrane</keyword>
<dbReference type="SMART" id="SM00283">
    <property type="entry name" value="MA"/>
    <property type="match status" value="1"/>
</dbReference>
<keyword evidence="4" id="KW-1133">Transmembrane helix</keyword>
<dbReference type="CDD" id="cd11386">
    <property type="entry name" value="MCP_signal"/>
    <property type="match status" value="1"/>
</dbReference>
<evidence type="ECO:0000256" key="3">
    <source>
        <dbReference type="PROSITE-ProRule" id="PRU00284"/>
    </source>
</evidence>
<dbReference type="PANTHER" id="PTHR43531">
    <property type="entry name" value="PROTEIN ICFG"/>
    <property type="match status" value="1"/>
</dbReference>
<dbReference type="Pfam" id="PF00672">
    <property type="entry name" value="HAMP"/>
    <property type="match status" value="1"/>
</dbReference>
<evidence type="ECO:0000313" key="7">
    <source>
        <dbReference type="EMBL" id="MCS0595039.1"/>
    </source>
</evidence>
<dbReference type="PANTHER" id="PTHR43531:SF14">
    <property type="entry name" value="METHYL-ACCEPTING CHEMOTAXIS PROTEIN I-RELATED"/>
    <property type="match status" value="1"/>
</dbReference>
<keyword evidence="4" id="KW-0472">Membrane</keyword>
<comment type="caution">
    <text evidence="7">The sequence shown here is derived from an EMBL/GenBank/DDBJ whole genome shotgun (WGS) entry which is preliminary data.</text>
</comment>
<feature type="transmembrane region" description="Helical" evidence="4">
    <location>
        <begin position="6"/>
        <end position="30"/>
    </location>
</feature>
<dbReference type="InterPro" id="IPR003660">
    <property type="entry name" value="HAMP_dom"/>
</dbReference>
<reference evidence="7 8" key="1">
    <citation type="submission" date="2022-08" db="EMBL/GenBank/DDBJ databases">
        <title>Reclassification of Massilia species as members of the genera Telluria, Duganella, Pseudoduganella, Mokoshia gen. nov. and Zemynaea gen. nov. using orthogonal and non-orthogonal genome-based approaches.</title>
        <authorList>
            <person name="Bowman J.P."/>
        </authorList>
    </citation>
    <scope>NUCLEOTIDE SEQUENCE [LARGE SCALE GENOMIC DNA]</scope>
    <source>
        <strain evidence="7 8">JCM 31661</strain>
    </source>
</reference>
<dbReference type="InterPro" id="IPR004089">
    <property type="entry name" value="MCPsignal_dom"/>
</dbReference>
<keyword evidence="3" id="KW-0807">Transducer</keyword>
<dbReference type="InterPro" id="IPR004090">
    <property type="entry name" value="Chemotax_Me-accpt_rcpt"/>
</dbReference>
<dbReference type="Gene3D" id="6.10.340.10">
    <property type="match status" value="1"/>
</dbReference>
<dbReference type="RefSeq" id="WP_258826120.1">
    <property type="nucleotide sequence ID" value="NZ_JANUHA010000001.1"/>
</dbReference>
<dbReference type="SMART" id="SM00304">
    <property type="entry name" value="HAMP"/>
    <property type="match status" value="1"/>
</dbReference>
<evidence type="ECO:0000259" key="6">
    <source>
        <dbReference type="PROSITE" id="PS50885"/>
    </source>
</evidence>
<evidence type="ECO:0000256" key="1">
    <source>
        <dbReference type="ARBA" id="ARBA00022481"/>
    </source>
</evidence>
<dbReference type="Pfam" id="PF12729">
    <property type="entry name" value="4HB_MCP_1"/>
    <property type="match status" value="1"/>
</dbReference>
<evidence type="ECO:0000256" key="4">
    <source>
        <dbReference type="SAM" id="Phobius"/>
    </source>
</evidence>
<dbReference type="InterPro" id="IPR051310">
    <property type="entry name" value="MCP_chemotaxis"/>
</dbReference>
<gene>
    <name evidence="7" type="ORF">NX780_01610</name>
</gene>
<dbReference type="CDD" id="cd06225">
    <property type="entry name" value="HAMP"/>
    <property type="match status" value="1"/>
</dbReference>
<sequence>MKNLKIGARLGIGFTVVLVLLLVVTVTALARMQTAGDLTYRLVNTSIKNQRNVAEWAKLIEMNNLQLETAIMVSDPAVAADVAERMKKVSARSTELQNDIEKSLRNPGVKEQFKVVKEERLAYLAVRDALFKAKFAGEDALAATVFREQLKPRAASYYAAIDKFAKMQITAADGVAASILDSYASTRVILIALGLAAVALGVACAWWIGRSITLPIREAVAVAEQVASGNLSSHIVARSRDETGQLMRALGKMNDNLAAIVGRVRTGTGTISVASGEIAAGNQDLSSRTEQQASALEETAASMEELTSTVKQNADNARQANRLAGEAAMIADQGGDMVAEVVSTMGAINEASRRIADIIGVIDGIAFQTNILALNAAVEAARAGEQGRGFAVVASEVRNLAQRSAAAAKDIKALIDDSVAKVEEGSGQVDRAGVTMKEIVRSIGQVSTIVNEIADASEEQRAGIEQVNGAIVEMDRVTQQNAALVEEAAAAAVAMQEQAAELSALVGTFQLEREPHGLRARPAHGQLALAAQPA</sequence>
<dbReference type="InterPro" id="IPR047347">
    <property type="entry name" value="YvaQ-like_sensor"/>
</dbReference>
<dbReference type="Proteomes" id="UP001206572">
    <property type="component" value="Unassembled WGS sequence"/>
</dbReference>
<keyword evidence="8" id="KW-1185">Reference proteome</keyword>
<accession>A0ABT2AFM6</accession>
<evidence type="ECO:0000256" key="2">
    <source>
        <dbReference type="ARBA" id="ARBA00029447"/>
    </source>
</evidence>